<keyword evidence="1" id="KW-0732">Signal</keyword>
<proteinExistence type="predicted"/>
<dbReference type="Proteomes" id="UP000191691">
    <property type="component" value="Unassembled WGS sequence"/>
</dbReference>
<evidence type="ECO:0000313" key="2">
    <source>
        <dbReference type="EMBL" id="OQE92639.1"/>
    </source>
</evidence>
<keyword evidence="3" id="KW-1185">Reference proteome</keyword>
<comment type="caution">
    <text evidence="2">The sequence shown here is derived from an EMBL/GenBank/DDBJ whole genome shotgun (WGS) entry which is preliminary data.</text>
</comment>
<organism evidence="2 3">
    <name type="scientific">Penicillium nalgiovense</name>
    <dbReference type="NCBI Taxonomy" id="60175"/>
    <lineage>
        <taxon>Eukaryota</taxon>
        <taxon>Fungi</taxon>
        <taxon>Dikarya</taxon>
        <taxon>Ascomycota</taxon>
        <taxon>Pezizomycotina</taxon>
        <taxon>Eurotiomycetes</taxon>
        <taxon>Eurotiomycetidae</taxon>
        <taxon>Eurotiales</taxon>
        <taxon>Aspergillaceae</taxon>
        <taxon>Penicillium</taxon>
    </lineage>
</organism>
<name>A0A1V6YYX1_PENNA</name>
<reference evidence="3" key="1">
    <citation type="journal article" date="2017" name="Nat. Microbiol.">
        <title>Global analysis of biosynthetic gene clusters reveals vast potential of secondary metabolite production in Penicillium species.</title>
        <authorList>
            <person name="Nielsen J.C."/>
            <person name="Grijseels S."/>
            <person name="Prigent S."/>
            <person name="Ji B."/>
            <person name="Dainat J."/>
            <person name="Nielsen K.F."/>
            <person name="Frisvad J.C."/>
            <person name="Workman M."/>
            <person name="Nielsen J."/>
        </authorList>
    </citation>
    <scope>NUCLEOTIDE SEQUENCE [LARGE SCALE GENOMIC DNA]</scope>
    <source>
        <strain evidence="3">IBT 13039</strain>
    </source>
</reference>
<dbReference type="AlphaFoldDB" id="A0A1V6YYX1"/>
<sequence>MHFITAIKLTTLIATMTLAAPAPVPADSPCQFYPAYDVALPVVWASVPLPPPVRAMYTATEGWGVFVTEGVGEV</sequence>
<protein>
    <submittedName>
        <fullName evidence="2">Uncharacterized protein</fullName>
    </submittedName>
</protein>
<gene>
    <name evidence="2" type="ORF">PENNAL_c0007G02397</name>
</gene>
<feature type="chain" id="PRO_5012008874" evidence="1">
    <location>
        <begin position="27"/>
        <end position="74"/>
    </location>
</feature>
<accession>A0A1V6YYX1</accession>
<feature type="signal peptide" evidence="1">
    <location>
        <begin position="1"/>
        <end position="26"/>
    </location>
</feature>
<dbReference type="EMBL" id="MOOB01000007">
    <property type="protein sequence ID" value="OQE92639.1"/>
    <property type="molecule type" value="Genomic_DNA"/>
</dbReference>
<evidence type="ECO:0000256" key="1">
    <source>
        <dbReference type="SAM" id="SignalP"/>
    </source>
</evidence>
<evidence type="ECO:0000313" key="3">
    <source>
        <dbReference type="Proteomes" id="UP000191691"/>
    </source>
</evidence>